<evidence type="ECO:0000313" key="2">
    <source>
        <dbReference type="Proteomes" id="UP000324020"/>
    </source>
</evidence>
<evidence type="ECO:0008006" key="3">
    <source>
        <dbReference type="Google" id="ProtNLM"/>
    </source>
</evidence>
<sequence>MKRTDISEADEGKRVVNSEGKKIGIVKAVKNGRAYVDPSPGITGAIRSRLGWGDADEDDYELEPSRIADVSDEEVRLKP</sequence>
<dbReference type="OrthoDB" id="229248at2157"/>
<name>A0A1G7K2U8_9EURY</name>
<protein>
    <recommendedName>
        <fullName evidence="3">PRC-barrel domain-containing protein</fullName>
    </recommendedName>
</protein>
<proteinExistence type="predicted"/>
<keyword evidence="2" id="KW-1185">Reference proteome</keyword>
<dbReference type="RefSeq" id="WP_149798039.1">
    <property type="nucleotide sequence ID" value="NZ_FNBO01000003.1"/>
</dbReference>
<accession>A0A1G7K2U8</accession>
<dbReference type="EMBL" id="FNBO01000003">
    <property type="protein sequence ID" value="SDF31495.1"/>
    <property type="molecule type" value="Genomic_DNA"/>
</dbReference>
<gene>
    <name evidence="1" type="ORF">SAMN04488067_103177</name>
</gene>
<organism evidence="1 2">
    <name type="scientific">Halorubrum xinjiangense</name>
    <dbReference type="NCBI Taxonomy" id="261291"/>
    <lineage>
        <taxon>Archaea</taxon>
        <taxon>Methanobacteriati</taxon>
        <taxon>Methanobacteriota</taxon>
        <taxon>Stenosarchaea group</taxon>
        <taxon>Halobacteria</taxon>
        <taxon>Halobacteriales</taxon>
        <taxon>Haloferacaceae</taxon>
        <taxon>Halorubrum</taxon>
    </lineage>
</organism>
<dbReference type="AlphaFoldDB" id="A0A1G7K2U8"/>
<evidence type="ECO:0000313" key="1">
    <source>
        <dbReference type="EMBL" id="SDF31495.1"/>
    </source>
</evidence>
<dbReference type="Proteomes" id="UP000324020">
    <property type="component" value="Unassembled WGS sequence"/>
</dbReference>
<reference evidence="1 2" key="1">
    <citation type="submission" date="2016-10" db="EMBL/GenBank/DDBJ databases">
        <authorList>
            <person name="Varghese N."/>
            <person name="Submissions S."/>
        </authorList>
    </citation>
    <scope>NUCLEOTIDE SEQUENCE [LARGE SCALE GENOMIC DNA]</scope>
    <source>
        <strain evidence="1 2">CGMCC 1.3527</strain>
    </source>
</reference>